<sequence>MCHLWVCFLRIKIDFASKSLETSVIGASPNIWQRYATPGQGDQSYLSFSVKMNPDERVLGVKLIGISDCVLIIDNSSHASVHQSHPQRRGQIRVSIRVHLIKPEATLGQRGSSS</sequence>
<comment type="caution">
    <text evidence="1">The sequence shown here is derived from an EMBL/GenBank/DDBJ whole genome shotgun (WGS) entry which is preliminary data.</text>
</comment>
<protein>
    <submittedName>
        <fullName evidence="1">Uncharacterized protein</fullName>
    </submittedName>
</protein>
<dbReference type="Proteomes" id="UP001054837">
    <property type="component" value="Unassembled WGS sequence"/>
</dbReference>
<organism evidence="1 2">
    <name type="scientific">Caerostris darwini</name>
    <dbReference type="NCBI Taxonomy" id="1538125"/>
    <lineage>
        <taxon>Eukaryota</taxon>
        <taxon>Metazoa</taxon>
        <taxon>Ecdysozoa</taxon>
        <taxon>Arthropoda</taxon>
        <taxon>Chelicerata</taxon>
        <taxon>Arachnida</taxon>
        <taxon>Araneae</taxon>
        <taxon>Araneomorphae</taxon>
        <taxon>Entelegynae</taxon>
        <taxon>Araneoidea</taxon>
        <taxon>Araneidae</taxon>
        <taxon>Caerostris</taxon>
    </lineage>
</organism>
<evidence type="ECO:0000313" key="2">
    <source>
        <dbReference type="Proteomes" id="UP001054837"/>
    </source>
</evidence>
<dbReference type="AlphaFoldDB" id="A0AAV4SXP2"/>
<evidence type="ECO:0000313" key="1">
    <source>
        <dbReference type="EMBL" id="GIY38689.1"/>
    </source>
</evidence>
<dbReference type="EMBL" id="BPLQ01008660">
    <property type="protein sequence ID" value="GIY38689.1"/>
    <property type="molecule type" value="Genomic_DNA"/>
</dbReference>
<gene>
    <name evidence="1" type="ORF">CDAR_574771</name>
</gene>
<keyword evidence="2" id="KW-1185">Reference proteome</keyword>
<reference evidence="1 2" key="1">
    <citation type="submission" date="2021-06" db="EMBL/GenBank/DDBJ databases">
        <title>Caerostris darwini draft genome.</title>
        <authorList>
            <person name="Kono N."/>
            <person name="Arakawa K."/>
        </authorList>
    </citation>
    <scope>NUCLEOTIDE SEQUENCE [LARGE SCALE GENOMIC DNA]</scope>
</reference>
<accession>A0AAV4SXP2</accession>
<name>A0AAV4SXP2_9ARAC</name>
<proteinExistence type="predicted"/>